<evidence type="ECO:0000256" key="1">
    <source>
        <dbReference type="ARBA" id="ARBA00009865"/>
    </source>
</evidence>
<dbReference type="PANTHER" id="PTHR43772">
    <property type="entry name" value="ENDO-1,4-BETA-XYLANASE"/>
    <property type="match status" value="1"/>
</dbReference>
<evidence type="ECO:0000256" key="3">
    <source>
        <dbReference type="ARBA" id="ARBA00022801"/>
    </source>
</evidence>
<dbReference type="GO" id="GO:0004553">
    <property type="term" value="F:hydrolase activity, hydrolyzing O-glycosyl compounds"/>
    <property type="evidence" value="ECO:0007669"/>
    <property type="project" value="InterPro"/>
</dbReference>
<accession>A0A9D1SPY0</accession>
<feature type="active site" description="Proton acceptor" evidence="6">
    <location>
        <position position="15"/>
    </location>
</feature>
<protein>
    <submittedName>
        <fullName evidence="9">Glycoside hydrolase family 43 protein</fullName>
    </submittedName>
</protein>
<evidence type="ECO:0000256" key="5">
    <source>
        <dbReference type="ARBA" id="ARBA00023295"/>
    </source>
</evidence>
<organism evidence="9 10">
    <name type="scientific">Candidatus Fimimonas merdipullorum</name>
    <dbReference type="NCBI Taxonomy" id="2840822"/>
    <lineage>
        <taxon>Bacteria</taxon>
        <taxon>Pseudomonadati</taxon>
        <taxon>Myxococcota</taxon>
        <taxon>Myxococcia</taxon>
        <taxon>Myxococcales</taxon>
        <taxon>Cystobacterineae</taxon>
        <taxon>Myxococcaceae</taxon>
        <taxon>Myxococcaceae incertae sedis</taxon>
        <taxon>Candidatus Fimimonas</taxon>
    </lineage>
</organism>
<reference evidence="9" key="1">
    <citation type="submission" date="2020-10" db="EMBL/GenBank/DDBJ databases">
        <authorList>
            <person name="Gilroy R."/>
        </authorList>
    </citation>
    <scope>NUCLEOTIDE SEQUENCE</scope>
    <source>
        <strain evidence="9">ChiHjej12B11-7776</strain>
    </source>
</reference>
<dbReference type="InterPro" id="IPR006710">
    <property type="entry name" value="Glyco_hydro_43"/>
</dbReference>
<dbReference type="Pfam" id="PF04616">
    <property type="entry name" value="Glyco_hydro_43"/>
    <property type="match status" value="1"/>
</dbReference>
<evidence type="ECO:0000256" key="2">
    <source>
        <dbReference type="ARBA" id="ARBA00022651"/>
    </source>
</evidence>
<comment type="similarity">
    <text evidence="1 8">Belongs to the glycosyl hydrolase 43 family.</text>
</comment>
<evidence type="ECO:0000256" key="7">
    <source>
        <dbReference type="PIRSR" id="PIRSR606710-2"/>
    </source>
</evidence>
<reference evidence="9" key="2">
    <citation type="journal article" date="2021" name="PeerJ">
        <title>Extensive microbial diversity within the chicken gut microbiome revealed by metagenomics and culture.</title>
        <authorList>
            <person name="Gilroy R."/>
            <person name="Ravi A."/>
            <person name="Getino M."/>
            <person name="Pursley I."/>
            <person name="Horton D.L."/>
            <person name="Alikhan N.F."/>
            <person name="Baker D."/>
            <person name="Gharbi K."/>
            <person name="Hall N."/>
            <person name="Watson M."/>
            <person name="Adriaenssens E.M."/>
            <person name="Foster-Nyarko E."/>
            <person name="Jarju S."/>
            <person name="Secka A."/>
            <person name="Antonio M."/>
            <person name="Oren A."/>
            <person name="Chaudhuri R.R."/>
            <person name="La Ragione R."/>
            <person name="Hildebrand F."/>
            <person name="Pallen M.J."/>
        </authorList>
    </citation>
    <scope>NUCLEOTIDE SEQUENCE</scope>
    <source>
        <strain evidence="9">ChiHjej12B11-7776</strain>
    </source>
</reference>
<name>A0A9D1SPY0_9BACT</name>
<proteinExistence type="inferred from homology"/>
<dbReference type="GO" id="GO:0045493">
    <property type="term" value="P:xylan catabolic process"/>
    <property type="evidence" value="ECO:0007669"/>
    <property type="project" value="UniProtKB-KW"/>
</dbReference>
<comment type="caution">
    <text evidence="9">The sequence shown here is derived from an EMBL/GenBank/DDBJ whole genome shotgun (WGS) entry which is preliminary data.</text>
</comment>
<sequence length="300" mass="34067">MSCQLIVTDVTEIGDPFVLNYKGVYYMYATSSKEGFKVWKSLDLKNWRDCGLCYFKQDSFGYMDFWAPEVTVRRDGKLVMHFTAKDKTSNGLRTGVAVADSPLGVFRDVYCGKPMFDLGYSVIDAHCFTDDDGKSYLYYVRDVSDNVQQGIHKSEIYVSPLSDSLTELTAEGKMVLTPSGEEETTLNPTWQWNEGPFVLKHGGRYYLNYSYNVFDSKYYSVGVAESDSPTGGFVKTNRYLLRYTPTLSGPGHNSYFTDNDGQLWCAFHVHTRYDSPSGDRTACLAPAYFDSDGRLFVRYK</sequence>
<keyword evidence="5 8" id="KW-0326">Glycosidase</keyword>
<dbReference type="SUPFAM" id="SSF75005">
    <property type="entry name" value="Arabinanase/levansucrase/invertase"/>
    <property type="match status" value="1"/>
</dbReference>
<keyword evidence="2" id="KW-0858">Xylan degradation</keyword>
<gene>
    <name evidence="9" type="ORF">IAC72_05370</name>
</gene>
<keyword evidence="4" id="KW-0119">Carbohydrate metabolism</keyword>
<feature type="active site" description="Proton donor" evidence="6">
    <location>
        <position position="194"/>
    </location>
</feature>
<keyword evidence="3 8" id="KW-0378">Hydrolase</keyword>
<dbReference type="PANTHER" id="PTHR43772:SF2">
    <property type="entry name" value="PUTATIVE (AFU_ORTHOLOGUE AFUA_2G04480)-RELATED"/>
    <property type="match status" value="1"/>
</dbReference>
<feature type="site" description="Important for catalytic activity, responsible for pKa modulation of the active site Glu and correct orientation of both the proton donor and substrate" evidence="7">
    <location>
        <position position="124"/>
    </location>
</feature>
<dbReference type="InterPro" id="IPR052176">
    <property type="entry name" value="Glycosyl_Hydrlase_43_Enz"/>
</dbReference>
<dbReference type="EMBL" id="DVOC01000094">
    <property type="protein sequence ID" value="HIU91418.1"/>
    <property type="molecule type" value="Genomic_DNA"/>
</dbReference>
<evidence type="ECO:0000256" key="8">
    <source>
        <dbReference type="RuleBase" id="RU361187"/>
    </source>
</evidence>
<dbReference type="AlphaFoldDB" id="A0A9D1SPY0"/>
<evidence type="ECO:0000256" key="6">
    <source>
        <dbReference type="PIRSR" id="PIRSR606710-1"/>
    </source>
</evidence>
<keyword evidence="2" id="KW-0624">Polysaccharide degradation</keyword>
<dbReference type="Proteomes" id="UP000886852">
    <property type="component" value="Unassembled WGS sequence"/>
</dbReference>
<evidence type="ECO:0000313" key="10">
    <source>
        <dbReference type="Proteomes" id="UP000886852"/>
    </source>
</evidence>
<dbReference type="CDD" id="cd08991">
    <property type="entry name" value="GH43_HoAraf43-like"/>
    <property type="match status" value="1"/>
</dbReference>
<dbReference type="Gene3D" id="2.115.10.20">
    <property type="entry name" value="Glycosyl hydrolase domain, family 43"/>
    <property type="match status" value="1"/>
</dbReference>
<dbReference type="InterPro" id="IPR023296">
    <property type="entry name" value="Glyco_hydro_beta-prop_sf"/>
</dbReference>
<evidence type="ECO:0000313" key="9">
    <source>
        <dbReference type="EMBL" id="HIU91418.1"/>
    </source>
</evidence>
<evidence type="ECO:0000256" key="4">
    <source>
        <dbReference type="ARBA" id="ARBA00023277"/>
    </source>
</evidence>